<evidence type="ECO:0000313" key="1">
    <source>
        <dbReference type="EMBL" id="AFL03956.1"/>
    </source>
</evidence>
<dbReference type="HOGENOM" id="CLU_3266385_0_0_11"/>
<dbReference type="AlphaFoldDB" id="I3WGE3"/>
<reference evidence="1 2" key="1">
    <citation type="journal article" date="2012" name="J. Bacteriol.">
        <title>Complete Genome Sequence of the Probiotic Bacterium Bifidobacterium bifidum Strain BGN4.</title>
        <authorList>
            <person name="Yu D.S."/>
            <person name="Jeong H."/>
            <person name="Lee D.H."/>
            <person name="Kwon S.K."/>
            <person name="Song J.Y."/>
            <person name="Kim B.K."/>
            <person name="Park M.S."/>
            <person name="Ji G.E."/>
            <person name="Oh T.K."/>
            <person name="Kim J.F."/>
        </authorList>
    </citation>
    <scope>NUCLEOTIDE SEQUENCE [LARGE SCALE GENOMIC DNA]</scope>
    <source>
        <strain evidence="1 2">BGN4</strain>
    </source>
</reference>
<proteinExistence type="predicted"/>
<accession>I3WGE3</accession>
<evidence type="ECO:0000313" key="2">
    <source>
        <dbReference type="Proteomes" id="UP000006173"/>
    </source>
</evidence>
<gene>
    <name evidence="1" type="ORF">BBB_0360</name>
</gene>
<dbReference type="Proteomes" id="UP000006173">
    <property type="component" value="Chromosome"/>
</dbReference>
<protein>
    <submittedName>
        <fullName evidence="1">Uncharacterized protein</fullName>
    </submittedName>
</protein>
<sequence>MRIGGIARFVTTAYDGCAAHSGRVAADGGGVVDGLVTGWPL</sequence>
<dbReference type="KEGG" id="bbf:BBB_0360"/>
<name>I3WGE3_BIFBI</name>
<organism evidence="1 2">
    <name type="scientific">Bifidobacterium bifidum BGN4</name>
    <dbReference type="NCBI Taxonomy" id="484020"/>
    <lineage>
        <taxon>Bacteria</taxon>
        <taxon>Bacillati</taxon>
        <taxon>Actinomycetota</taxon>
        <taxon>Actinomycetes</taxon>
        <taxon>Bifidobacteriales</taxon>
        <taxon>Bifidobacteriaceae</taxon>
        <taxon>Bifidobacterium</taxon>
    </lineage>
</organism>
<dbReference type="EMBL" id="CP001361">
    <property type="protein sequence ID" value="AFL03956.1"/>
    <property type="molecule type" value="Genomic_DNA"/>
</dbReference>